<feature type="compositionally biased region" description="Low complexity" evidence="2">
    <location>
        <begin position="362"/>
        <end position="377"/>
    </location>
</feature>
<dbReference type="OrthoDB" id="549076at2759"/>
<feature type="compositionally biased region" description="Gly residues" evidence="2">
    <location>
        <begin position="352"/>
        <end position="361"/>
    </location>
</feature>
<organism evidence="3 4">
    <name type="scientific">Chlamydomonas incerta</name>
    <dbReference type="NCBI Taxonomy" id="51695"/>
    <lineage>
        <taxon>Eukaryota</taxon>
        <taxon>Viridiplantae</taxon>
        <taxon>Chlorophyta</taxon>
        <taxon>core chlorophytes</taxon>
        <taxon>Chlorophyceae</taxon>
        <taxon>CS clade</taxon>
        <taxon>Chlamydomonadales</taxon>
        <taxon>Chlamydomonadaceae</taxon>
        <taxon>Chlamydomonas</taxon>
    </lineage>
</organism>
<evidence type="ECO:0000256" key="1">
    <source>
        <dbReference type="ARBA" id="ARBA00004430"/>
    </source>
</evidence>
<comment type="caution">
    <text evidence="3">The sequence shown here is derived from an EMBL/GenBank/DDBJ whole genome shotgun (WGS) entry which is preliminary data.</text>
</comment>
<comment type="subcellular location">
    <subcellularLocation>
        <location evidence="1">Cytoplasm</location>
        <location evidence="1">Cytoskeleton</location>
        <location evidence="1">Cilium axoneme</location>
    </subcellularLocation>
</comment>
<dbReference type="EMBL" id="JAEHOC010000038">
    <property type="protein sequence ID" value="KAG2427832.1"/>
    <property type="molecule type" value="Genomic_DNA"/>
</dbReference>
<dbReference type="AlphaFoldDB" id="A0A835SMN4"/>
<evidence type="ECO:0000256" key="2">
    <source>
        <dbReference type="SAM" id="MobiDB-lite"/>
    </source>
</evidence>
<feature type="region of interest" description="Disordered" evidence="2">
    <location>
        <begin position="787"/>
        <end position="851"/>
    </location>
</feature>
<name>A0A835SMN4_CHLIN</name>
<dbReference type="GO" id="GO:0005930">
    <property type="term" value="C:axoneme"/>
    <property type="evidence" value="ECO:0007669"/>
    <property type="project" value="UniProtKB-SubCell"/>
</dbReference>
<evidence type="ECO:0008006" key="5">
    <source>
        <dbReference type="Google" id="ProtNLM"/>
    </source>
</evidence>
<proteinExistence type="predicted"/>
<feature type="compositionally biased region" description="Low complexity" evidence="2">
    <location>
        <begin position="837"/>
        <end position="851"/>
    </location>
</feature>
<feature type="region of interest" description="Disordered" evidence="2">
    <location>
        <begin position="351"/>
        <end position="379"/>
    </location>
</feature>
<evidence type="ECO:0000313" key="3">
    <source>
        <dbReference type="EMBL" id="KAG2427832.1"/>
    </source>
</evidence>
<feature type="compositionally biased region" description="Low complexity" evidence="2">
    <location>
        <begin position="787"/>
        <end position="798"/>
    </location>
</feature>
<dbReference type="PANTHER" id="PTHR45725">
    <property type="entry name" value="FORMIN HOMOLOGY 2 FAMILY MEMBER"/>
    <property type="match status" value="1"/>
</dbReference>
<feature type="compositionally biased region" description="Low complexity" evidence="2">
    <location>
        <begin position="734"/>
        <end position="750"/>
    </location>
</feature>
<dbReference type="InterPro" id="IPR051425">
    <property type="entry name" value="Formin_Homology"/>
</dbReference>
<dbReference type="Proteomes" id="UP000650467">
    <property type="component" value="Unassembled WGS sequence"/>
</dbReference>
<dbReference type="Gene3D" id="3.80.10.10">
    <property type="entry name" value="Ribonuclease Inhibitor"/>
    <property type="match status" value="1"/>
</dbReference>
<evidence type="ECO:0000313" key="4">
    <source>
        <dbReference type="Proteomes" id="UP000650467"/>
    </source>
</evidence>
<accession>A0A835SMN4</accession>
<gene>
    <name evidence="3" type="ORF">HXX76_012153</name>
</gene>
<feature type="compositionally biased region" description="Low complexity" evidence="2">
    <location>
        <begin position="26"/>
        <end position="41"/>
    </location>
</feature>
<protein>
    <recommendedName>
        <fullName evidence="5">F-box domain-containing protein</fullName>
    </recommendedName>
</protein>
<feature type="region of interest" description="Disordered" evidence="2">
    <location>
        <begin position="136"/>
        <end position="170"/>
    </location>
</feature>
<dbReference type="SUPFAM" id="SSF52047">
    <property type="entry name" value="RNI-like"/>
    <property type="match status" value="1"/>
</dbReference>
<dbReference type="PANTHER" id="PTHR45725:SF18">
    <property type="entry name" value="ORC1-LIKE AAA ATPASE DOMAIN-CONTAINING PROTEIN"/>
    <property type="match status" value="1"/>
</dbReference>
<feature type="region of interest" description="Disordered" evidence="2">
    <location>
        <begin position="1"/>
        <end position="65"/>
    </location>
</feature>
<reference evidence="3" key="1">
    <citation type="journal article" date="2020" name="bioRxiv">
        <title>Comparative genomics of Chlamydomonas.</title>
        <authorList>
            <person name="Craig R.J."/>
            <person name="Hasan A.R."/>
            <person name="Ness R.W."/>
            <person name="Keightley P.D."/>
        </authorList>
    </citation>
    <scope>NUCLEOTIDE SEQUENCE</scope>
    <source>
        <strain evidence="3">SAG 7.73</strain>
    </source>
</reference>
<feature type="region of interest" description="Disordered" evidence="2">
    <location>
        <begin position="710"/>
        <end position="750"/>
    </location>
</feature>
<sequence length="969" mass="96637">MDAALDEAAAFEDDGPLVVQLHADSSDSSSASSASSASSSSVSTPTDVSEAEGGDRSSDSDDDSEWDSLVEAMQAGDHLGQAGAGGGPAPHGGAAAGHAAGVAFGAGGGGGGGNGGGGNGGGGGGSIVPAGVRLARSRSAQPPHMRASARLRPMSARPAGTSRGCSASASGQQACSCGGGGGGGRPAGAGSGISAGGACTCSCSCIDVRSPRVPEGGDAAGAATAAAAAAGAPWRRRAAFVAGSVSVSASHRRLALPPRPAARDILLPRLPAPALDLVVRALPAATRAALRLCCRQLRGLVDAHTQCLTLRPDRRAADALNRRGAKAFQMFPALRQATLVLAGSHSGASGPSLGGGRGGSVAGAATGQDGAGSAASAGGAGGAGARRLGRAASAGGAGRRAGAGQQGARAQVSPLLPLSGWLVVCGTAECLTSLTLHVGDVALLEDLALSVTHPHLQRLDLSIGRSGMAHATPPVVQFMVGVLQGLRHLRVAWAGPQADAAATSSLAHGPRRLFLDGRPRLGPLLLAALADLPQLSSLELQGFIIDTEGNAVLARHWPLLAPRLRRLVLRGLHLMVPTDMAPGEQLGELLAACGGLQELHADLCLPAALGMMPGGGGGAAAAALLLSLMYAARDVKAVKLELLPTSLTRLCLPGVTVSSREGLEALARLRRLTVLELAGLAAGAGEFLPALQELRLSECGWRQVVDMLPWRPPQPQPQARLALQPPSPGGGADAGPAPAGPAAEEGAGAGAAGTAAADAVQVAGLQLPAAPAPAATAAQRRAPAPLLLPGQNADAGGAAAAGGAGHPPGSAQPSPRPWQAADGAAPQVASPHTPVSAAAAARSPGGSAGGRPAAAALQLLEVVCAERLDDWHAPDRTLLARVARGLLPLVDAGCRVQLKVAPDAQPHIWNESDVDGKPWEPAAVWRHIKAAQNMRRLQAETSALAERLARGRLLQAQRRRDKEHFFVDR</sequence>
<keyword evidence="4" id="KW-1185">Reference proteome</keyword>
<dbReference type="InterPro" id="IPR032675">
    <property type="entry name" value="LRR_dom_sf"/>
</dbReference>